<dbReference type="PANTHER" id="PTHR33175">
    <property type="entry name" value="DNA-BINDING PROTEIN HU"/>
    <property type="match status" value="1"/>
</dbReference>
<keyword evidence="6" id="KW-0426">Late protein</keyword>
<comment type="similarity">
    <text evidence="2 11">Belongs to the bacterial histone-like protein family.</text>
</comment>
<dbReference type="PANTHER" id="PTHR33175:SF13">
    <property type="entry name" value="HISTONE-LIKE PROTEIN"/>
    <property type="match status" value="1"/>
</dbReference>
<evidence type="ECO:0000256" key="4">
    <source>
        <dbReference type="ARBA" id="ARBA00016145"/>
    </source>
</evidence>
<dbReference type="Gene3D" id="4.10.520.10">
    <property type="entry name" value="IHF-like DNA-binding proteins"/>
    <property type="match status" value="1"/>
</dbReference>
<dbReference type="CDD" id="cd00591">
    <property type="entry name" value="HU_IHF"/>
    <property type="match status" value="1"/>
</dbReference>
<evidence type="ECO:0000256" key="8">
    <source>
        <dbReference type="ARBA" id="ARBA00033120"/>
    </source>
</evidence>
<evidence type="ECO:0000256" key="11">
    <source>
        <dbReference type="RuleBase" id="RU003939"/>
    </source>
</evidence>
<accession>A0A7C3H0K7</accession>
<dbReference type="GO" id="GO:0030527">
    <property type="term" value="F:structural constituent of chromatin"/>
    <property type="evidence" value="ECO:0007669"/>
    <property type="project" value="InterPro"/>
</dbReference>
<evidence type="ECO:0000256" key="7">
    <source>
        <dbReference type="ARBA" id="ARBA00023125"/>
    </source>
</evidence>
<evidence type="ECO:0000256" key="1">
    <source>
        <dbReference type="ARBA" id="ARBA00004328"/>
    </source>
</evidence>
<evidence type="ECO:0000256" key="10">
    <source>
        <dbReference type="ARBA" id="ARBA00046140"/>
    </source>
</evidence>
<evidence type="ECO:0000313" key="12">
    <source>
        <dbReference type="EMBL" id="HFC97506.1"/>
    </source>
</evidence>
<proteinExistence type="inferred from homology"/>
<comment type="caution">
    <text evidence="12">The sequence shown here is derived from an EMBL/GenBank/DDBJ whole genome shotgun (WGS) entry which is preliminary data.</text>
</comment>
<gene>
    <name evidence="12" type="ORF">ENJ40_03470</name>
</gene>
<dbReference type="GO" id="GO:0005829">
    <property type="term" value="C:cytosol"/>
    <property type="evidence" value="ECO:0007669"/>
    <property type="project" value="TreeGrafter"/>
</dbReference>
<comment type="function">
    <text evidence="10">DNA-binding protein that plays a critical role in nucleoid compaction, genome replication and DNA replication and transcription. Binds to both ssDNA and dsDNA with a binding site covering about 15 nucleotides. Displays DNA-supercoiling activity only when associated with the viral DNA topoisomerase 2.</text>
</comment>
<keyword evidence="7 12" id="KW-0238">DNA-binding</keyword>
<evidence type="ECO:0000256" key="5">
    <source>
        <dbReference type="ARBA" id="ARBA00022705"/>
    </source>
</evidence>
<dbReference type="PRINTS" id="PR01727">
    <property type="entry name" value="DNABINDINGHU"/>
</dbReference>
<dbReference type="SUPFAM" id="SSF47729">
    <property type="entry name" value="IHF-like DNA-binding proteins"/>
    <property type="match status" value="1"/>
</dbReference>
<name>A0A7C3H0K7_9BACT</name>
<evidence type="ECO:0000256" key="9">
    <source>
        <dbReference type="ARBA" id="ARBA00033227"/>
    </source>
</evidence>
<dbReference type="Pfam" id="PF00216">
    <property type="entry name" value="Bac_DNA_binding"/>
    <property type="match status" value="1"/>
</dbReference>
<dbReference type="SMART" id="SM00411">
    <property type="entry name" value="BHL"/>
    <property type="match status" value="1"/>
</dbReference>
<sequence>MTRSQLIAEIAERADLKRATVRKVLDAFATVAAEELAGDPPGEVPLGRELGKLVVVERAARKGRNPATGETIEIPARKAVRFRESRALREALS</sequence>
<comment type="subunit">
    <text evidence="3">Homodimer.</text>
</comment>
<dbReference type="InterPro" id="IPR010992">
    <property type="entry name" value="IHF-like_DNA-bd_dom_sf"/>
</dbReference>
<keyword evidence="5" id="KW-0235">DNA replication</keyword>
<protein>
    <recommendedName>
        <fullName evidence="4">Viral histone-like protein</fullName>
    </recommendedName>
    <alternativeName>
        <fullName evidence="9">DNA-binding protein pA104R</fullName>
    </alternativeName>
    <alternativeName>
        <fullName evidence="8">pA104R</fullName>
    </alternativeName>
</protein>
<evidence type="ECO:0000256" key="6">
    <source>
        <dbReference type="ARBA" id="ARBA00022921"/>
    </source>
</evidence>
<reference evidence="12" key="1">
    <citation type="journal article" date="2020" name="mSystems">
        <title>Genome- and Community-Level Interaction Insights into Carbon Utilization and Element Cycling Functions of Hydrothermarchaeota in Hydrothermal Sediment.</title>
        <authorList>
            <person name="Zhou Z."/>
            <person name="Liu Y."/>
            <person name="Xu W."/>
            <person name="Pan J."/>
            <person name="Luo Z.H."/>
            <person name="Li M."/>
        </authorList>
    </citation>
    <scope>NUCLEOTIDE SEQUENCE [LARGE SCALE GENOMIC DNA]</scope>
    <source>
        <strain evidence="12">HyVt-483</strain>
    </source>
</reference>
<evidence type="ECO:0000256" key="2">
    <source>
        <dbReference type="ARBA" id="ARBA00010529"/>
    </source>
</evidence>
<comment type="subcellular location">
    <subcellularLocation>
        <location evidence="1">Virion</location>
    </subcellularLocation>
</comment>
<evidence type="ECO:0000256" key="3">
    <source>
        <dbReference type="ARBA" id="ARBA00011738"/>
    </source>
</evidence>
<dbReference type="Proteomes" id="UP000886043">
    <property type="component" value="Unassembled WGS sequence"/>
</dbReference>
<dbReference type="GO" id="GO:0006260">
    <property type="term" value="P:DNA replication"/>
    <property type="evidence" value="ECO:0007669"/>
    <property type="project" value="UniProtKB-KW"/>
</dbReference>
<dbReference type="AlphaFoldDB" id="A0A7C3H0K7"/>
<dbReference type="GO" id="GO:0003677">
    <property type="term" value="F:DNA binding"/>
    <property type="evidence" value="ECO:0007669"/>
    <property type="project" value="UniProtKB-KW"/>
</dbReference>
<dbReference type="InterPro" id="IPR000119">
    <property type="entry name" value="Hist_DNA-bd"/>
</dbReference>
<organism evidence="12">
    <name type="scientific">Thermosulfurimonas dismutans</name>
    <dbReference type="NCBI Taxonomy" id="999894"/>
    <lineage>
        <taxon>Bacteria</taxon>
        <taxon>Pseudomonadati</taxon>
        <taxon>Thermodesulfobacteriota</taxon>
        <taxon>Thermodesulfobacteria</taxon>
        <taxon>Thermodesulfobacteriales</taxon>
        <taxon>Thermodesulfobacteriaceae</taxon>
        <taxon>Thermosulfurimonas</taxon>
    </lineage>
</organism>
<dbReference type="EMBL" id="DRMH01000038">
    <property type="protein sequence ID" value="HFC97506.1"/>
    <property type="molecule type" value="Genomic_DNA"/>
</dbReference>